<proteinExistence type="predicted"/>
<dbReference type="Pfam" id="PF11845">
    <property type="entry name" value="Tll0287-like"/>
    <property type="match status" value="1"/>
</dbReference>
<gene>
    <name evidence="2" type="ORF">Mal48_38570</name>
</gene>
<name>A0A517QSJ4_9PLAN</name>
<evidence type="ECO:0000259" key="1">
    <source>
        <dbReference type="Pfam" id="PF11845"/>
    </source>
</evidence>
<evidence type="ECO:0000313" key="2">
    <source>
        <dbReference type="EMBL" id="QDT34594.1"/>
    </source>
</evidence>
<protein>
    <recommendedName>
        <fullName evidence="1">Tll0287-like domain-containing protein</fullName>
    </recommendedName>
</protein>
<dbReference type="OrthoDB" id="5568461at2"/>
<dbReference type="RefSeq" id="WP_145202778.1">
    <property type="nucleotide sequence ID" value="NZ_CP036267.1"/>
</dbReference>
<dbReference type="EMBL" id="CP036267">
    <property type="protein sequence ID" value="QDT34594.1"/>
    <property type="molecule type" value="Genomic_DNA"/>
</dbReference>
<keyword evidence="3" id="KW-1185">Reference proteome</keyword>
<accession>A0A517QSJ4</accession>
<sequence length="191" mass="20887">MKYSLISGCVLALGIAVVAVGVADDKKSDKAGKKVTSAKSDSGEKKVRPAAVKRTRETVKMLDDIYKQTIVLVTDKYVHDEDDFAAGSAAVELFRRVSKTGFHDVRLIDLTGDPYEPENVAKNDFEKKAAKAIKSGEAYVEEVKFKDGKPYLQAMTAVPVVMERCIMCHAHYADVKKGEAIGAVSYELPIK</sequence>
<dbReference type="InterPro" id="IPR021796">
    <property type="entry name" value="Tll0287-like_dom"/>
</dbReference>
<feature type="domain" description="Tll0287-like" evidence="1">
    <location>
        <begin position="77"/>
        <end position="177"/>
    </location>
</feature>
<reference evidence="2 3" key="1">
    <citation type="submission" date="2019-02" db="EMBL/GenBank/DDBJ databases">
        <title>Deep-cultivation of Planctomycetes and their phenomic and genomic characterization uncovers novel biology.</title>
        <authorList>
            <person name="Wiegand S."/>
            <person name="Jogler M."/>
            <person name="Boedeker C."/>
            <person name="Pinto D."/>
            <person name="Vollmers J."/>
            <person name="Rivas-Marin E."/>
            <person name="Kohn T."/>
            <person name="Peeters S.H."/>
            <person name="Heuer A."/>
            <person name="Rast P."/>
            <person name="Oberbeckmann S."/>
            <person name="Bunk B."/>
            <person name="Jeske O."/>
            <person name="Meyerdierks A."/>
            <person name="Storesund J.E."/>
            <person name="Kallscheuer N."/>
            <person name="Luecker S."/>
            <person name="Lage O.M."/>
            <person name="Pohl T."/>
            <person name="Merkel B.J."/>
            <person name="Hornburger P."/>
            <person name="Mueller R.-W."/>
            <person name="Bruemmer F."/>
            <person name="Labrenz M."/>
            <person name="Spormann A.M."/>
            <person name="Op den Camp H."/>
            <person name="Overmann J."/>
            <person name="Amann R."/>
            <person name="Jetten M.S.M."/>
            <person name="Mascher T."/>
            <person name="Medema M.H."/>
            <person name="Devos D.P."/>
            <person name="Kaster A.-K."/>
            <person name="Ovreas L."/>
            <person name="Rohde M."/>
            <person name="Galperin M.Y."/>
            <person name="Jogler C."/>
        </authorList>
    </citation>
    <scope>NUCLEOTIDE SEQUENCE [LARGE SCALE GENOMIC DNA]</scope>
    <source>
        <strain evidence="2 3">Mal48</strain>
    </source>
</reference>
<organism evidence="2 3">
    <name type="scientific">Thalassoglobus polymorphus</name>
    <dbReference type="NCBI Taxonomy" id="2527994"/>
    <lineage>
        <taxon>Bacteria</taxon>
        <taxon>Pseudomonadati</taxon>
        <taxon>Planctomycetota</taxon>
        <taxon>Planctomycetia</taxon>
        <taxon>Planctomycetales</taxon>
        <taxon>Planctomycetaceae</taxon>
        <taxon>Thalassoglobus</taxon>
    </lineage>
</organism>
<dbReference type="Proteomes" id="UP000315724">
    <property type="component" value="Chromosome"/>
</dbReference>
<dbReference type="AlphaFoldDB" id="A0A517QSJ4"/>
<dbReference type="KEGG" id="tpol:Mal48_38570"/>
<evidence type="ECO:0000313" key="3">
    <source>
        <dbReference type="Proteomes" id="UP000315724"/>
    </source>
</evidence>